<keyword evidence="2" id="KW-0472">Membrane</keyword>
<reference evidence="3 4" key="1">
    <citation type="journal article" date="2008" name="Nature">
        <title>The genome of the model beetle and pest Tribolium castaneum.</title>
        <authorList>
            <consortium name="Tribolium Genome Sequencing Consortium"/>
            <person name="Richards S."/>
            <person name="Gibbs R.A."/>
            <person name="Weinstock G.M."/>
            <person name="Brown S.J."/>
            <person name="Denell R."/>
            <person name="Beeman R.W."/>
            <person name="Gibbs R."/>
            <person name="Beeman R.W."/>
            <person name="Brown S.J."/>
            <person name="Bucher G."/>
            <person name="Friedrich M."/>
            <person name="Grimmelikhuijzen C.J."/>
            <person name="Klingler M."/>
            <person name="Lorenzen M."/>
            <person name="Richards S."/>
            <person name="Roth S."/>
            <person name="Schroder R."/>
            <person name="Tautz D."/>
            <person name="Zdobnov E.M."/>
            <person name="Muzny D."/>
            <person name="Gibbs R.A."/>
            <person name="Weinstock G.M."/>
            <person name="Attaway T."/>
            <person name="Bell S."/>
            <person name="Buhay C.J."/>
            <person name="Chandrabose M.N."/>
            <person name="Chavez D."/>
            <person name="Clerk-Blankenburg K.P."/>
            <person name="Cree A."/>
            <person name="Dao M."/>
            <person name="Davis C."/>
            <person name="Chacko J."/>
            <person name="Dinh H."/>
            <person name="Dugan-Rocha S."/>
            <person name="Fowler G."/>
            <person name="Garner T.T."/>
            <person name="Garnes J."/>
            <person name="Gnirke A."/>
            <person name="Hawes A."/>
            <person name="Hernandez J."/>
            <person name="Hines S."/>
            <person name="Holder M."/>
            <person name="Hume J."/>
            <person name="Jhangiani S.N."/>
            <person name="Joshi V."/>
            <person name="Khan Z.M."/>
            <person name="Jackson L."/>
            <person name="Kovar C."/>
            <person name="Kowis A."/>
            <person name="Lee S."/>
            <person name="Lewis L.R."/>
            <person name="Margolis J."/>
            <person name="Morgan M."/>
            <person name="Nazareth L.V."/>
            <person name="Nguyen N."/>
            <person name="Okwuonu G."/>
            <person name="Parker D."/>
            <person name="Richards S."/>
            <person name="Ruiz S.J."/>
            <person name="Santibanez J."/>
            <person name="Savard J."/>
            <person name="Scherer S.E."/>
            <person name="Schneider B."/>
            <person name="Sodergren E."/>
            <person name="Tautz D."/>
            <person name="Vattahil S."/>
            <person name="Villasana D."/>
            <person name="White C.S."/>
            <person name="Wright R."/>
            <person name="Park Y."/>
            <person name="Beeman R.W."/>
            <person name="Lord J."/>
            <person name="Oppert B."/>
            <person name="Lorenzen M."/>
            <person name="Brown S."/>
            <person name="Wang L."/>
            <person name="Savard J."/>
            <person name="Tautz D."/>
            <person name="Richards S."/>
            <person name="Weinstock G."/>
            <person name="Gibbs R.A."/>
            <person name="Liu Y."/>
            <person name="Worley K."/>
            <person name="Weinstock G."/>
            <person name="Elsik C.G."/>
            <person name="Reese J.T."/>
            <person name="Elhaik E."/>
            <person name="Landan G."/>
            <person name="Graur D."/>
            <person name="Arensburger P."/>
            <person name="Atkinson P."/>
            <person name="Beeman R.W."/>
            <person name="Beidler J."/>
            <person name="Brown S.J."/>
            <person name="Demuth J.P."/>
            <person name="Drury D.W."/>
            <person name="Du Y.Z."/>
            <person name="Fujiwara H."/>
            <person name="Lorenzen M."/>
            <person name="Maselli V."/>
            <person name="Osanai M."/>
            <person name="Park Y."/>
            <person name="Robertson H.M."/>
            <person name="Tu Z."/>
            <person name="Wang J.J."/>
            <person name="Wang S."/>
            <person name="Richards S."/>
            <person name="Song H."/>
            <person name="Zhang L."/>
            <person name="Sodergren E."/>
            <person name="Werner D."/>
            <person name="Stanke M."/>
            <person name="Morgenstern B."/>
            <person name="Solovyev V."/>
            <person name="Kosarev P."/>
            <person name="Brown G."/>
            <person name="Chen H.C."/>
            <person name="Ermolaeva O."/>
            <person name="Hlavina W."/>
            <person name="Kapustin Y."/>
            <person name="Kiryutin B."/>
            <person name="Kitts P."/>
            <person name="Maglott D."/>
            <person name="Pruitt K."/>
            <person name="Sapojnikov V."/>
            <person name="Souvorov A."/>
            <person name="Mackey A.J."/>
            <person name="Waterhouse R.M."/>
            <person name="Wyder S."/>
            <person name="Zdobnov E.M."/>
            <person name="Zdobnov E.M."/>
            <person name="Wyder S."/>
            <person name="Kriventseva E.V."/>
            <person name="Kadowaki T."/>
            <person name="Bork P."/>
            <person name="Aranda M."/>
            <person name="Bao R."/>
            <person name="Beermann A."/>
            <person name="Berns N."/>
            <person name="Bolognesi R."/>
            <person name="Bonneton F."/>
            <person name="Bopp D."/>
            <person name="Brown S.J."/>
            <person name="Bucher G."/>
            <person name="Butts T."/>
            <person name="Chaumot A."/>
            <person name="Denell R.E."/>
            <person name="Ferrier D.E."/>
            <person name="Friedrich M."/>
            <person name="Gordon C.M."/>
            <person name="Jindra M."/>
            <person name="Klingler M."/>
            <person name="Lan Q."/>
            <person name="Lattorff H.M."/>
            <person name="Laudet V."/>
            <person name="von Levetsow C."/>
            <person name="Liu Z."/>
            <person name="Lutz R."/>
            <person name="Lynch J.A."/>
            <person name="da Fonseca R.N."/>
            <person name="Posnien N."/>
            <person name="Reuter R."/>
            <person name="Roth S."/>
            <person name="Savard J."/>
            <person name="Schinko J.B."/>
            <person name="Schmitt C."/>
            <person name="Schoppmeier M."/>
            <person name="Schroder R."/>
            <person name="Shippy T.D."/>
            <person name="Simonnet F."/>
            <person name="Marques-Souza H."/>
            <person name="Tautz D."/>
            <person name="Tomoyasu Y."/>
            <person name="Trauner J."/>
            <person name="Van der Zee M."/>
            <person name="Vervoort M."/>
            <person name="Wittkopp N."/>
            <person name="Wimmer E.A."/>
            <person name="Yang X."/>
            <person name="Jones A.K."/>
            <person name="Sattelle D.B."/>
            <person name="Ebert P.R."/>
            <person name="Nelson D."/>
            <person name="Scott J.G."/>
            <person name="Beeman R.W."/>
            <person name="Muthukrishnan S."/>
            <person name="Kramer K.J."/>
            <person name="Arakane Y."/>
            <person name="Beeman R.W."/>
            <person name="Zhu Q."/>
            <person name="Hogenkamp D."/>
            <person name="Dixit R."/>
            <person name="Oppert B."/>
            <person name="Jiang H."/>
            <person name="Zou Z."/>
            <person name="Marshall J."/>
            <person name="Elpidina E."/>
            <person name="Vinokurov K."/>
            <person name="Oppert C."/>
            <person name="Zou Z."/>
            <person name="Evans J."/>
            <person name="Lu Z."/>
            <person name="Zhao P."/>
            <person name="Sumathipala N."/>
            <person name="Altincicek B."/>
            <person name="Vilcinskas A."/>
            <person name="Williams M."/>
            <person name="Hultmark D."/>
            <person name="Hetru C."/>
            <person name="Jiang H."/>
            <person name="Grimmelikhuijzen C.J."/>
            <person name="Hauser F."/>
            <person name="Cazzamali G."/>
            <person name="Williamson M."/>
            <person name="Park Y."/>
            <person name="Li B."/>
            <person name="Tanaka Y."/>
            <person name="Predel R."/>
            <person name="Neupert S."/>
            <person name="Schachtner J."/>
            <person name="Verleyen P."/>
            <person name="Raible F."/>
            <person name="Bork P."/>
            <person name="Friedrich M."/>
            <person name="Walden K.K."/>
            <person name="Robertson H.M."/>
            <person name="Angeli S."/>
            <person name="Foret S."/>
            <person name="Bucher G."/>
            <person name="Schuetz S."/>
            <person name="Maleszka R."/>
            <person name="Wimmer E.A."/>
            <person name="Beeman R.W."/>
            <person name="Lorenzen M."/>
            <person name="Tomoyasu Y."/>
            <person name="Miller S.C."/>
            <person name="Grossmann D."/>
            <person name="Bucher G."/>
        </authorList>
    </citation>
    <scope>NUCLEOTIDE SEQUENCE [LARGE SCALE GENOMIC DNA]</scope>
    <source>
        <strain evidence="3 4">Georgia GA2</strain>
    </source>
</reference>
<feature type="region of interest" description="Disordered" evidence="1">
    <location>
        <begin position="189"/>
        <end position="228"/>
    </location>
</feature>
<feature type="transmembrane region" description="Helical" evidence="2">
    <location>
        <begin position="389"/>
        <end position="414"/>
    </location>
</feature>
<dbReference type="InParanoid" id="D2A284"/>
<keyword evidence="2" id="KW-1133">Transmembrane helix</keyword>
<keyword evidence="2" id="KW-0812">Transmembrane</keyword>
<protein>
    <submittedName>
        <fullName evidence="3">Uncharacterized protein</fullName>
    </submittedName>
</protein>
<feature type="compositionally biased region" description="Low complexity" evidence="1">
    <location>
        <begin position="891"/>
        <end position="910"/>
    </location>
</feature>
<feature type="compositionally biased region" description="Basic residues" evidence="1">
    <location>
        <begin position="714"/>
        <end position="733"/>
    </location>
</feature>
<evidence type="ECO:0000256" key="1">
    <source>
        <dbReference type="SAM" id="MobiDB-lite"/>
    </source>
</evidence>
<keyword evidence="4" id="KW-1185">Reference proteome</keyword>
<feature type="transmembrane region" description="Helical" evidence="2">
    <location>
        <begin position="766"/>
        <end position="789"/>
    </location>
</feature>
<feature type="region of interest" description="Disordered" evidence="1">
    <location>
        <begin position="301"/>
        <end position="357"/>
    </location>
</feature>
<name>D2A284_TRICA</name>
<accession>D2A284</accession>
<organism evidence="3 4">
    <name type="scientific">Tribolium castaneum</name>
    <name type="common">Red flour beetle</name>
    <dbReference type="NCBI Taxonomy" id="7070"/>
    <lineage>
        <taxon>Eukaryota</taxon>
        <taxon>Metazoa</taxon>
        <taxon>Ecdysozoa</taxon>
        <taxon>Arthropoda</taxon>
        <taxon>Hexapoda</taxon>
        <taxon>Insecta</taxon>
        <taxon>Pterygota</taxon>
        <taxon>Neoptera</taxon>
        <taxon>Endopterygota</taxon>
        <taxon>Coleoptera</taxon>
        <taxon>Polyphaga</taxon>
        <taxon>Cucujiformia</taxon>
        <taxon>Tenebrionidae</taxon>
        <taxon>Tenebrionidae incertae sedis</taxon>
        <taxon>Tribolium</taxon>
    </lineage>
</organism>
<dbReference type="HOGENOM" id="CLU_304094_0_0_1"/>
<dbReference type="Proteomes" id="UP000007266">
    <property type="component" value="Linkage group 4"/>
</dbReference>
<gene>
    <name evidence="3" type="primary">AUGUSTUS-3.0.2_07806</name>
    <name evidence="3" type="ORF">TcasGA2_TC007806</name>
</gene>
<evidence type="ECO:0000256" key="2">
    <source>
        <dbReference type="SAM" id="Phobius"/>
    </source>
</evidence>
<feature type="region of interest" description="Disordered" evidence="1">
    <location>
        <begin position="860"/>
        <end position="912"/>
    </location>
</feature>
<dbReference type="EMBL" id="KQ971338">
    <property type="protein sequence ID" value="EFA02153.2"/>
    <property type="molecule type" value="Genomic_DNA"/>
</dbReference>
<feature type="compositionally biased region" description="Gly residues" evidence="1">
    <location>
        <begin position="336"/>
        <end position="357"/>
    </location>
</feature>
<proteinExistence type="predicted"/>
<dbReference type="STRING" id="7070.D2A284"/>
<dbReference type="eggNOG" id="ENOG502S5TZ">
    <property type="taxonomic scope" value="Eukaryota"/>
</dbReference>
<sequence>MGTAMPSAPAAQGFLPTVVLQMLQCPQCLKLDQSFLKRENAVPKTFSVSVSDIGCDSRNSGTIWNHHNSKPTFRGENMRKIKRKDQQLLTNFVKNNLEDLNTPNKTIKVGTKNKVRVGTTTRKTTKLTPNPIVINITAPPKKPTKVVRVTKPPFKIKLTPTTKKPKIKPTIRRVVTKWPNEVKQNWYEQGVPYPTPNPEINSHSPPYSLSEVASDPGQVSEPPQTDLSNAISTFNLDMAPDPSNIRDGAGGSPCPTVHISSSVLTPQQRQDCSDLNLVINSHFHQNSVTDRSPLTPETYDAANQAQQEDPAPPPQTQADPGGGAGGASQAAAPAAPGGGTGGSGGSGGNGGDGDDGGGLKLPDLKGLMDLLGWLWDKLGHLFNFLKNPYLYLVPMVLFFLLGFLAVILLFPWWIPALFLFASAKTAQKKNVAFYKHVHKPVHHPDGWFWNHETKTWQNLAEIVHHHHHHRRSDGDGDSGEDNYKEITDAIENFSRKYESSSQSWKWRRRVRSPSQIGETIKQVTSQLMEANATSPDIVTLDTRTPPKIKQHAKKKPQKPETLENSHAGVAIPVNEDEINLEETTKKFFYKIEKPTTNSGLSTWILLSGQTTAKPSRKPVVKPNESQNVTVVVDSNKIIKPLFKKRGTTTSTTTLAPTTTKLTKVKASVLSGAKSSTTTTTTMTTPTTSSTTTTTNSSTLPIEAKNSETDLSEKKTRRPSTTKRKKNKNRRRRPSEKTDSSTKIDKPIQSKEKPIGTQLYNYLSREVMPTVGVGLVGLMVTAGLAGYFLYPFGVARRSYDIDRRDKDNHFYYSDEYSGGIAEEEAIGKVIAGMPSNSLYGSNFKTPTSRHSFNNHRVIEQSTVGGEGATPAAVPEHGPRKRRQVNDGENELDGSITTDDGPSTTTTTTSTTHRPDKVKSLVDMFKELFHLKINLGLQLLQNATQAVSKYVSHVQKRLDEHYRNYTLTNSTN</sequence>
<reference evidence="3 4" key="2">
    <citation type="journal article" date="2010" name="Nucleic Acids Res.">
        <title>BeetleBase in 2010: revisions to provide comprehensive genomic information for Tribolium castaneum.</title>
        <authorList>
            <person name="Kim H.S."/>
            <person name="Murphy T."/>
            <person name="Xia J."/>
            <person name="Caragea D."/>
            <person name="Park Y."/>
            <person name="Beeman R.W."/>
            <person name="Lorenzen M.D."/>
            <person name="Butcher S."/>
            <person name="Manak J.R."/>
            <person name="Brown S.J."/>
        </authorList>
    </citation>
    <scope>GENOME REANNOTATION</scope>
    <source>
        <strain evidence="3 4">Georgia GA2</strain>
    </source>
</reference>
<feature type="region of interest" description="Disordered" evidence="1">
    <location>
        <begin position="666"/>
        <end position="750"/>
    </location>
</feature>
<evidence type="ECO:0000313" key="4">
    <source>
        <dbReference type="Proteomes" id="UP000007266"/>
    </source>
</evidence>
<feature type="compositionally biased region" description="Polar residues" evidence="1">
    <location>
        <begin position="198"/>
        <end position="207"/>
    </location>
</feature>
<feature type="compositionally biased region" description="Basic and acidic residues" evidence="1">
    <location>
        <begin position="704"/>
        <end position="713"/>
    </location>
</feature>
<feature type="compositionally biased region" description="Basic and acidic residues" evidence="1">
    <location>
        <begin position="734"/>
        <end position="750"/>
    </location>
</feature>
<feature type="compositionally biased region" description="Low complexity" evidence="1">
    <location>
        <begin position="674"/>
        <end position="698"/>
    </location>
</feature>
<evidence type="ECO:0000313" key="3">
    <source>
        <dbReference type="EMBL" id="EFA02153.2"/>
    </source>
</evidence>
<dbReference type="AlphaFoldDB" id="D2A284"/>